<dbReference type="EMBL" id="CP024847">
    <property type="protein sequence ID" value="AUR52050.1"/>
    <property type="molecule type" value="Genomic_DNA"/>
</dbReference>
<keyword evidence="3" id="KW-0732">Signal</keyword>
<sequence length="134" mass="15368">MKKTIAPIILSLLLTSCSGDFMAKEVECKVARDQLISENMSLKDQIKQYQLSNSTLIKAQVESREKELAKKANEFDQLKKQLLKEDDEYREHLRLLVSIGFGFIVILLVVVNLQLAKRRKAKAEKDKAGKIYEK</sequence>
<accession>A0A2I7N6K1</accession>
<keyword evidence="2" id="KW-0472">Membrane</keyword>
<feature type="coiled-coil region" evidence="1">
    <location>
        <begin position="32"/>
        <end position="88"/>
    </location>
</feature>
<keyword evidence="2" id="KW-0812">Transmembrane</keyword>
<dbReference type="Proteomes" id="UP000236655">
    <property type="component" value="Chromosome"/>
</dbReference>
<protein>
    <submittedName>
        <fullName evidence="4">Uncharacterized protein</fullName>
    </submittedName>
</protein>
<gene>
    <name evidence="4" type="ORF">CUN60_06970</name>
</gene>
<organism evidence="4 5">
    <name type="scientific">Aquella oligotrophica</name>
    <dbReference type="NCBI Taxonomy" id="2067065"/>
    <lineage>
        <taxon>Bacteria</taxon>
        <taxon>Pseudomonadati</taxon>
        <taxon>Pseudomonadota</taxon>
        <taxon>Betaproteobacteria</taxon>
        <taxon>Neisseriales</taxon>
        <taxon>Neisseriaceae</taxon>
        <taxon>Aquella</taxon>
    </lineage>
</organism>
<feature type="transmembrane region" description="Helical" evidence="2">
    <location>
        <begin position="95"/>
        <end position="115"/>
    </location>
</feature>
<dbReference type="RefSeq" id="WP_102951346.1">
    <property type="nucleotide sequence ID" value="NZ_CP024847.1"/>
</dbReference>
<evidence type="ECO:0000313" key="4">
    <source>
        <dbReference type="EMBL" id="AUR52050.1"/>
    </source>
</evidence>
<proteinExistence type="predicted"/>
<dbReference type="AlphaFoldDB" id="A0A2I7N6K1"/>
<keyword evidence="5" id="KW-1185">Reference proteome</keyword>
<dbReference type="KEGG" id="nba:CUN60_06970"/>
<evidence type="ECO:0000256" key="3">
    <source>
        <dbReference type="SAM" id="SignalP"/>
    </source>
</evidence>
<feature type="signal peptide" evidence="3">
    <location>
        <begin position="1"/>
        <end position="23"/>
    </location>
</feature>
<name>A0A2I7N6K1_9NEIS</name>
<evidence type="ECO:0000256" key="1">
    <source>
        <dbReference type="SAM" id="Coils"/>
    </source>
</evidence>
<feature type="chain" id="PRO_5014384774" evidence="3">
    <location>
        <begin position="24"/>
        <end position="134"/>
    </location>
</feature>
<keyword evidence="1" id="KW-0175">Coiled coil</keyword>
<evidence type="ECO:0000256" key="2">
    <source>
        <dbReference type="SAM" id="Phobius"/>
    </source>
</evidence>
<keyword evidence="2" id="KW-1133">Transmembrane helix</keyword>
<reference evidence="5" key="1">
    <citation type="submission" date="2017-11" db="EMBL/GenBank/DDBJ databases">
        <authorList>
            <person name="Chan K.G."/>
            <person name="Lee L.S."/>
        </authorList>
    </citation>
    <scope>NUCLEOTIDE SEQUENCE [LARGE SCALE GENOMIC DNA]</scope>
    <source>
        <strain evidence="5">DSM 100970</strain>
    </source>
</reference>
<evidence type="ECO:0000313" key="5">
    <source>
        <dbReference type="Proteomes" id="UP000236655"/>
    </source>
</evidence>
<dbReference type="PROSITE" id="PS51257">
    <property type="entry name" value="PROKAR_LIPOPROTEIN"/>
    <property type="match status" value="1"/>
</dbReference>